<dbReference type="SUPFAM" id="SSF81296">
    <property type="entry name" value="E set domains"/>
    <property type="match status" value="1"/>
</dbReference>
<dbReference type="Pfam" id="PF11918">
    <property type="entry name" value="Peptidase_S41_N"/>
    <property type="match status" value="1"/>
</dbReference>
<dbReference type="Proteomes" id="UP001200022">
    <property type="component" value="Unassembled WGS sequence"/>
</dbReference>
<dbReference type="InterPro" id="IPR032640">
    <property type="entry name" value="AMPK1_CBM"/>
</dbReference>
<gene>
    <name evidence="2" type="ORF">L3X39_00035</name>
</gene>
<dbReference type="RefSeq" id="WP_237229323.1">
    <property type="nucleotide sequence ID" value="NZ_JAKKDV010000001.1"/>
</dbReference>
<dbReference type="Pfam" id="PF16561">
    <property type="entry name" value="AMPK1_CBM"/>
    <property type="match status" value="1"/>
</dbReference>
<evidence type="ECO:0000313" key="2">
    <source>
        <dbReference type="EMBL" id="MCF7559008.1"/>
    </source>
</evidence>
<dbReference type="SUPFAM" id="SSF52096">
    <property type="entry name" value="ClpP/crotonase"/>
    <property type="match status" value="1"/>
</dbReference>
<protein>
    <submittedName>
        <fullName evidence="2">S41 family peptidase</fullName>
    </submittedName>
</protein>
<comment type="caution">
    <text evidence="2">The sequence shown here is derived from an EMBL/GenBank/DDBJ whole genome shotgun (WGS) entry which is preliminary data.</text>
</comment>
<dbReference type="SMART" id="SM00245">
    <property type="entry name" value="TSPc"/>
    <property type="match status" value="1"/>
</dbReference>
<dbReference type="CDD" id="cd07563">
    <property type="entry name" value="Peptidase_S41_IRBP"/>
    <property type="match status" value="1"/>
</dbReference>
<feature type="domain" description="Tail specific protease" evidence="1">
    <location>
        <begin position="125"/>
        <end position="322"/>
    </location>
</feature>
<dbReference type="Pfam" id="PF03572">
    <property type="entry name" value="Peptidase_S41"/>
    <property type="match status" value="1"/>
</dbReference>
<evidence type="ECO:0000259" key="1">
    <source>
        <dbReference type="SMART" id="SM00245"/>
    </source>
</evidence>
<dbReference type="InterPro" id="IPR005151">
    <property type="entry name" value="Tail-specific_protease"/>
</dbReference>
<dbReference type="PANTHER" id="PTHR11261:SF3">
    <property type="entry name" value="RETINOL-BINDING PROTEIN 3"/>
    <property type="match status" value="1"/>
</dbReference>
<name>A0ABS9IER9_9FLAO</name>
<dbReference type="PANTHER" id="PTHR11261">
    <property type="entry name" value="INTERPHOTORECEPTOR RETINOID-BINDING PROTEIN"/>
    <property type="match status" value="1"/>
</dbReference>
<accession>A0ABS9IER9</accession>
<dbReference type="CDD" id="cd02859">
    <property type="entry name" value="E_set_AMPKbeta_like_N"/>
    <property type="match status" value="1"/>
</dbReference>
<dbReference type="Gene3D" id="3.90.226.10">
    <property type="entry name" value="2-enoyl-CoA Hydratase, Chain A, domain 1"/>
    <property type="match status" value="1"/>
</dbReference>
<dbReference type="InterPro" id="IPR013783">
    <property type="entry name" value="Ig-like_fold"/>
</dbReference>
<sequence>MKLIITFFLCFNFWLISVLGAQTEKSIKVSLNEQMNHHNELNSRQIALALADSLMKSYIIEDKAREMAEMLRFNSINGDYDKFINGLELATHINKELFKISNDLHLSLLYFDSPVEPVLGRNPNNEEESKQLMDFLNENQHGILSKSILEGNIGYLALSFFGPMLYCEDKLVSAMKYVEGTNGLIIDLRRNSGSLDPDTVPFFMSYFFDSPVHIFSFENREKKSERKMWTRAEMSGNRYLNKPVYILTSAQTFSGAEEFAYDMKHHDKATIIGERTKGGANPTSGVRINNHFIVVMPKERSVNTITKTNWDQVGVIPDIDIDANLALYQAHRLILKDFYTKASALNPAEIENKINGLGIQKPKFRSTEFELKGYLEADLVYLVGNFNYWNATKHPLKRNENGWSIETEVLIGEIEYKFVVDGEWILDPNNPNTKGKNEHINSVKIILE</sequence>
<reference evidence="2 3" key="1">
    <citation type="submission" date="2022-01" db="EMBL/GenBank/DDBJ databases">
        <title>Draft genome sequence of Sabulilitoribacter multivorans KCTC 32326.</title>
        <authorList>
            <person name="Oh J.-S."/>
        </authorList>
    </citation>
    <scope>NUCLEOTIDE SEQUENCE [LARGE SCALE GENOMIC DNA]</scope>
    <source>
        <strain evidence="2 3">M-M16</strain>
    </source>
</reference>
<dbReference type="Gene3D" id="2.60.40.10">
    <property type="entry name" value="Immunoglobulins"/>
    <property type="match status" value="1"/>
</dbReference>
<evidence type="ECO:0000313" key="3">
    <source>
        <dbReference type="Proteomes" id="UP001200022"/>
    </source>
</evidence>
<organism evidence="2 3">
    <name type="scientific">Flaviramulus multivorans</name>
    <dbReference type="NCBI Taxonomy" id="1304750"/>
    <lineage>
        <taxon>Bacteria</taxon>
        <taxon>Pseudomonadati</taxon>
        <taxon>Bacteroidota</taxon>
        <taxon>Flavobacteriia</taxon>
        <taxon>Flavobacteriales</taxon>
        <taxon>Flavobacteriaceae</taxon>
        <taxon>Flaviramulus</taxon>
    </lineage>
</organism>
<dbReference type="InterPro" id="IPR014756">
    <property type="entry name" value="Ig_E-set"/>
</dbReference>
<dbReference type="Gene3D" id="3.30.750.44">
    <property type="match status" value="1"/>
</dbReference>
<proteinExistence type="predicted"/>
<dbReference type="EMBL" id="JAKKDV010000001">
    <property type="protein sequence ID" value="MCF7559008.1"/>
    <property type="molecule type" value="Genomic_DNA"/>
</dbReference>
<dbReference type="InterPro" id="IPR029045">
    <property type="entry name" value="ClpP/crotonase-like_dom_sf"/>
</dbReference>
<keyword evidence="3" id="KW-1185">Reference proteome</keyword>